<dbReference type="OrthoDB" id="260824at2759"/>
<feature type="active site" description="Nucleophile" evidence="6">
    <location>
        <position position="328"/>
    </location>
</feature>
<dbReference type="GO" id="GO:0003723">
    <property type="term" value="F:RNA binding"/>
    <property type="evidence" value="ECO:0007669"/>
    <property type="project" value="UniProtKB-UniRule"/>
</dbReference>
<dbReference type="PANTHER" id="PTHR22807">
    <property type="entry name" value="NOP2 YEAST -RELATED NOL1/NOP2/FMU SUN DOMAIN-CONTAINING"/>
    <property type="match status" value="1"/>
</dbReference>
<dbReference type="InterPro" id="IPR023267">
    <property type="entry name" value="RCMT"/>
</dbReference>
<dbReference type="PANTHER" id="PTHR22807:SF30">
    <property type="entry name" value="28S RRNA (CYTOSINE(4447)-C(5))-METHYLTRANSFERASE-RELATED"/>
    <property type="match status" value="1"/>
</dbReference>
<dbReference type="EMBL" id="LSRX01000199">
    <property type="protein sequence ID" value="OLQ04882.1"/>
    <property type="molecule type" value="Genomic_DNA"/>
</dbReference>
<evidence type="ECO:0000313" key="9">
    <source>
        <dbReference type="Proteomes" id="UP000186817"/>
    </source>
</evidence>
<accession>A0A1Q9EBV8</accession>
<dbReference type="InterPro" id="IPR006598">
    <property type="entry name" value="CAP10"/>
</dbReference>
<dbReference type="GO" id="GO:0070475">
    <property type="term" value="P:rRNA base methylation"/>
    <property type="evidence" value="ECO:0007669"/>
    <property type="project" value="TreeGrafter"/>
</dbReference>
<feature type="binding site" evidence="6">
    <location>
        <begin position="202"/>
        <end position="208"/>
    </location>
    <ligand>
        <name>S-adenosyl-L-methionine</name>
        <dbReference type="ChEBI" id="CHEBI:59789"/>
    </ligand>
</feature>
<feature type="binding site" evidence="6">
    <location>
        <position position="227"/>
    </location>
    <ligand>
        <name>S-adenosyl-L-methionine</name>
        <dbReference type="ChEBI" id="CHEBI:59789"/>
    </ligand>
</feature>
<evidence type="ECO:0000313" key="8">
    <source>
        <dbReference type="EMBL" id="OLQ04882.1"/>
    </source>
</evidence>
<dbReference type="Proteomes" id="UP000186817">
    <property type="component" value="Unassembled WGS sequence"/>
</dbReference>
<keyword evidence="9" id="KW-1185">Reference proteome</keyword>
<keyword evidence="2 6" id="KW-0489">Methyltransferase</keyword>
<evidence type="ECO:0000256" key="4">
    <source>
        <dbReference type="ARBA" id="ARBA00022691"/>
    </source>
</evidence>
<keyword evidence="3 6" id="KW-0808">Transferase</keyword>
<feature type="binding site" evidence="6">
    <location>
        <position position="255"/>
    </location>
    <ligand>
        <name>S-adenosyl-L-methionine</name>
        <dbReference type="ChEBI" id="CHEBI:59789"/>
    </ligand>
</feature>
<evidence type="ECO:0000256" key="3">
    <source>
        <dbReference type="ARBA" id="ARBA00022679"/>
    </source>
</evidence>
<dbReference type="Gene3D" id="3.30.70.1170">
    <property type="entry name" value="Sun protein, domain 3"/>
    <property type="match status" value="1"/>
</dbReference>
<dbReference type="PROSITE" id="PS51686">
    <property type="entry name" value="SAM_MT_RSMB_NOP"/>
    <property type="match status" value="1"/>
</dbReference>
<dbReference type="SUPFAM" id="SSF53335">
    <property type="entry name" value="S-adenosyl-L-methionine-dependent methyltransferases"/>
    <property type="match status" value="1"/>
</dbReference>
<keyword evidence="5 6" id="KW-0694">RNA-binding</keyword>
<evidence type="ECO:0000256" key="1">
    <source>
        <dbReference type="ARBA" id="ARBA00007494"/>
    </source>
</evidence>
<dbReference type="GO" id="GO:0009383">
    <property type="term" value="F:rRNA (cytosine-C5-)-methyltransferase activity"/>
    <property type="evidence" value="ECO:0007669"/>
    <property type="project" value="TreeGrafter"/>
</dbReference>
<dbReference type="Pfam" id="PF01189">
    <property type="entry name" value="Methyltr_RsmB-F"/>
    <property type="match status" value="1"/>
</dbReference>
<feature type="domain" description="SAM-dependent MTase RsmB/NOP-type" evidence="7">
    <location>
        <begin position="98"/>
        <end position="391"/>
    </location>
</feature>
<dbReference type="AlphaFoldDB" id="A0A1Q9EBV8"/>
<dbReference type="PROSITE" id="PS01153">
    <property type="entry name" value="NOL1_NOP2_SUN"/>
    <property type="match status" value="1"/>
</dbReference>
<organism evidence="8 9">
    <name type="scientific">Symbiodinium microadriaticum</name>
    <name type="common">Dinoflagellate</name>
    <name type="synonym">Zooxanthella microadriatica</name>
    <dbReference type="NCBI Taxonomy" id="2951"/>
    <lineage>
        <taxon>Eukaryota</taxon>
        <taxon>Sar</taxon>
        <taxon>Alveolata</taxon>
        <taxon>Dinophyceae</taxon>
        <taxon>Suessiales</taxon>
        <taxon>Symbiodiniaceae</taxon>
        <taxon>Symbiodinium</taxon>
    </lineage>
</organism>
<evidence type="ECO:0000256" key="6">
    <source>
        <dbReference type="PROSITE-ProRule" id="PRU01023"/>
    </source>
</evidence>
<dbReference type="InterPro" id="IPR049560">
    <property type="entry name" value="MeTrfase_RsmB-F_NOP2_cat"/>
</dbReference>
<sequence length="887" mass="98335">MKRRRAVPLACGGVLLTASSWRASPGFALPRAALEVPSSFTAQFTTLPENFSWEEFVQASQRPVRPCVRVNPLKGGDVRSVRCLGAANAWRLGDPVPWAADGYWVQPLKPNVFSFEEEKEELPSAWAKLAAKKAPKKGKRRLTAEAAATRPDAPSTVSWSKDGAALLGRVYVQEASSLLPVAALRDAVGDTPPASFRVLDLAAAPGGKTSAIAAWLAPSSGAVVANEPNIDRCKALVENLLRTGSMPWAAVTQMDGRSCGKAWPEAFDAVLLDAPCSGESLTRRGEDFASSLDQSPAYIEGLSKLQRQLISSAFQALRVGGVLVYSTCTLNIKENEEVCHFLEESFPGAVERLPLDGLPGTESMQTVGGCLRCWPQLSDTQGFFVARFRKTAARSEVAKATPGDSKVLSPLSSREALAVKRAFLNAFGDCPGLDGSRLRRRKKEVWLLPEVLQDLPFSGPRRVGIRMAMTRRHDLSYPAHMEWACAIAMGLGSALGLGDLSAAFGCPWAQAGIWEGFLPLARHGPITSENISQLAASVKRMYGWEYYFAEVAIIEGRVFLRRTGVHLGGWLRSTLRLIEHSLRLYERPLPDVFFVLSVHDEAHLEKARSPPLPLLSALSTRAHWDIPVPGQAWYEESGGVSSHDVEQDFGLWESLDWQRKIEEKYPWKTRSPKAFFRGHDWASSNAFTEHLPSRNPETCIASHDLSTSFSYRRWYAELAQGPLQHLLDVGLTGAPNFVREKYPKQAYVQPVSLPEHARAAHKFLLHLDGTAASNRLLKLLFMGSVVLKQDSVYEEFFYKDLTPWVHFVPISRDRCTTQNLTDTLRWLLDHDNEAQAIAKAGQDYAREHLSRAGAACYWRRVLTSYASLQAFDARLLINMSDWREWRS</sequence>
<dbReference type="InterPro" id="IPR018314">
    <property type="entry name" value="RsmB/NOL1/NOP2-like_CS"/>
</dbReference>
<gene>
    <name evidence="8" type="primary">rsmF</name>
    <name evidence="8" type="ORF">AK812_SmicGene11998</name>
</gene>
<evidence type="ECO:0000256" key="5">
    <source>
        <dbReference type="ARBA" id="ARBA00022884"/>
    </source>
</evidence>
<comment type="caution">
    <text evidence="8">The sequence shown here is derived from an EMBL/GenBank/DDBJ whole genome shotgun (WGS) entry which is preliminary data.</text>
</comment>
<dbReference type="InterPro" id="IPR029063">
    <property type="entry name" value="SAM-dependent_MTases_sf"/>
</dbReference>
<dbReference type="PRINTS" id="PR02008">
    <property type="entry name" value="RCMTFAMILY"/>
</dbReference>
<keyword evidence="4 6" id="KW-0949">S-adenosyl-L-methionine</keyword>
<feature type="binding site" evidence="6">
    <location>
        <position position="273"/>
    </location>
    <ligand>
        <name>S-adenosyl-L-methionine</name>
        <dbReference type="ChEBI" id="CHEBI:59789"/>
    </ligand>
</feature>
<dbReference type="SMART" id="SM00672">
    <property type="entry name" value="CAP10"/>
    <property type="match status" value="1"/>
</dbReference>
<evidence type="ECO:0000259" key="7">
    <source>
        <dbReference type="PROSITE" id="PS51686"/>
    </source>
</evidence>
<evidence type="ECO:0000256" key="2">
    <source>
        <dbReference type="ARBA" id="ARBA00022603"/>
    </source>
</evidence>
<comment type="similarity">
    <text evidence="1 6">Belongs to the class I-like SAM-binding methyltransferase superfamily. RsmB/NOP family.</text>
</comment>
<protein>
    <submittedName>
        <fullName evidence="8">Ribosomal RNA small subunit methyltransferase F</fullName>
    </submittedName>
</protein>
<dbReference type="InterPro" id="IPR001678">
    <property type="entry name" value="MeTrfase_RsmB-F_NOP2_dom"/>
</dbReference>
<proteinExistence type="inferred from homology"/>
<dbReference type="Gene3D" id="3.40.50.150">
    <property type="entry name" value="Vaccinia Virus protein VP39"/>
    <property type="match status" value="1"/>
</dbReference>
<dbReference type="Pfam" id="PF05686">
    <property type="entry name" value="Glyco_transf_90"/>
    <property type="match status" value="1"/>
</dbReference>
<name>A0A1Q9EBV8_SYMMI</name>
<dbReference type="CDD" id="cd02440">
    <property type="entry name" value="AdoMet_MTases"/>
    <property type="match status" value="1"/>
</dbReference>
<reference evidence="8 9" key="1">
    <citation type="submission" date="2016-02" db="EMBL/GenBank/DDBJ databases">
        <title>Genome analysis of coral dinoflagellate symbionts highlights evolutionary adaptations to a symbiotic lifestyle.</title>
        <authorList>
            <person name="Aranda M."/>
            <person name="Li Y."/>
            <person name="Liew Y.J."/>
            <person name="Baumgarten S."/>
            <person name="Simakov O."/>
            <person name="Wilson M."/>
            <person name="Piel J."/>
            <person name="Ashoor H."/>
            <person name="Bougouffa S."/>
            <person name="Bajic V.B."/>
            <person name="Ryu T."/>
            <person name="Ravasi T."/>
            <person name="Bayer T."/>
            <person name="Micklem G."/>
            <person name="Kim H."/>
            <person name="Bhak J."/>
            <person name="Lajeunesse T.C."/>
            <person name="Voolstra C.R."/>
        </authorList>
    </citation>
    <scope>NUCLEOTIDE SEQUENCE [LARGE SCALE GENOMIC DNA]</scope>
    <source>
        <strain evidence="8 9">CCMP2467</strain>
    </source>
</reference>